<protein>
    <recommendedName>
        <fullName evidence="5">MT-A70-domain-containing protein</fullName>
    </recommendedName>
</protein>
<evidence type="ECO:0008006" key="5">
    <source>
        <dbReference type="Google" id="ProtNLM"/>
    </source>
</evidence>
<gene>
    <name evidence="3" type="ORF">BJ684DRAFT_6031</name>
</gene>
<sequence length="403" mass="45603">SAAHYVGYVEDEESVEAIMRKFEELERLQQELSLGKEGPDGPMDSGHAGLTEEQLVEVFRRTSSFTLRSALTRSMVEDADLAWELNVLNEEMDAEFIPEQGVVEDDEDEDYFDDEWPMSSGNGKRRPSSGGARRRLLNRQALLERYREIRVQDQAGNVYTLKKKTHLLDPSLPTYSRLPPPPIPASWARRIVPLEEQDIPLSSPGSNIISIHQVISLDFAQLPRTYQAIYADPPLLLDGEPKHPSKLSLEDFSRLPLEPQIVPGGFLFVWTPKALIARMLKVTTAWGLRYVENICWVKLDAAHHTIHGGLSTTIGESKMTLLILRKEGDLELRHQRSPDVVFDFVVPRLPGQVRDEKPSFLYKVIETLLPGAKWTEGAEAGQGFLELWAMHPRGRPGWTTVHE</sequence>
<feature type="non-terminal residue" evidence="3">
    <location>
        <position position="403"/>
    </location>
</feature>
<organism evidence="3 4">
    <name type="scientific">Piptocephalis cylindrospora</name>
    <dbReference type="NCBI Taxonomy" id="1907219"/>
    <lineage>
        <taxon>Eukaryota</taxon>
        <taxon>Fungi</taxon>
        <taxon>Fungi incertae sedis</taxon>
        <taxon>Zoopagomycota</taxon>
        <taxon>Zoopagomycotina</taxon>
        <taxon>Zoopagomycetes</taxon>
        <taxon>Zoopagales</taxon>
        <taxon>Piptocephalidaceae</taxon>
        <taxon>Piptocephalis</taxon>
    </lineage>
</organism>
<evidence type="ECO:0000313" key="3">
    <source>
        <dbReference type="EMBL" id="RKP14700.1"/>
    </source>
</evidence>
<feature type="compositionally biased region" description="Basic residues" evidence="2">
    <location>
        <begin position="123"/>
        <end position="133"/>
    </location>
</feature>
<name>A0A4P9Y9J6_9FUNG</name>
<evidence type="ECO:0000256" key="1">
    <source>
        <dbReference type="PROSITE-ProRule" id="PRU00489"/>
    </source>
</evidence>
<dbReference type="GO" id="GO:0005634">
    <property type="term" value="C:nucleus"/>
    <property type="evidence" value="ECO:0007669"/>
    <property type="project" value="TreeGrafter"/>
</dbReference>
<dbReference type="PROSITE" id="PS51143">
    <property type="entry name" value="MT_A70"/>
    <property type="match status" value="1"/>
</dbReference>
<evidence type="ECO:0000313" key="4">
    <source>
        <dbReference type="Proteomes" id="UP000267251"/>
    </source>
</evidence>
<feature type="non-terminal residue" evidence="3">
    <location>
        <position position="1"/>
    </location>
</feature>
<dbReference type="Proteomes" id="UP000267251">
    <property type="component" value="Unassembled WGS sequence"/>
</dbReference>
<dbReference type="EMBL" id="KZ987801">
    <property type="protein sequence ID" value="RKP14700.1"/>
    <property type="molecule type" value="Genomic_DNA"/>
</dbReference>
<comment type="similarity">
    <text evidence="1">Belongs to the MT-A70-like family.</text>
</comment>
<proteinExistence type="inferred from homology"/>
<evidence type="ECO:0000256" key="2">
    <source>
        <dbReference type="SAM" id="MobiDB-lite"/>
    </source>
</evidence>
<dbReference type="PANTHER" id="PTHR12829:SF8">
    <property type="entry name" value="CHROMOSOME UNDETERMINED SCAFFOLD_82, WHOLE GENOME SHOTGUN SEQUENCE"/>
    <property type="match status" value="1"/>
</dbReference>
<dbReference type="AlphaFoldDB" id="A0A4P9Y9J6"/>
<keyword evidence="4" id="KW-1185">Reference proteome</keyword>
<dbReference type="GO" id="GO:0036396">
    <property type="term" value="C:RNA N6-methyladenosine methyltransferase complex"/>
    <property type="evidence" value="ECO:0007669"/>
    <property type="project" value="TreeGrafter"/>
</dbReference>
<dbReference type="OrthoDB" id="426718at2759"/>
<reference evidence="4" key="1">
    <citation type="journal article" date="2018" name="Nat. Microbiol.">
        <title>Leveraging single-cell genomics to expand the fungal tree of life.</title>
        <authorList>
            <person name="Ahrendt S.R."/>
            <person name="Quandt C.A."/>
            <person name="Ciobanu D."/>
            <person name="Clum A."/>
            <person name="Salamov A."/>
            <person name="Andreopoulos B."/>
            <person name="Cheng J.F."/>
            <person name="Woyke T."/>
            <person name="Pelin A."/>
            <person name="Henrissat B."/>
            <person name="Reynolds N.K."/>
            <person name="Benny G.L."/>
            <person name="Smith M.E."/>
            <person name="James T.Y."/>
            <person name="Grigoriev I.V."/>
        </authorList>
    </citation>
    <scope>NUCLEOTIDE SEQUENCE [LARGE SCALE GENOMIC DNA]</scope>
</reference>
<feature type="region of interest" description="Disordered" evidence="2">
    <location>
        <begin position="111"/>
        <end position="133"/>
    </location>
</feature>
<dbReference type="InterPro" id="IPR007757">
    <property type="entry name" value="MT-A70-like"/>
</dbReference>
<dbReference type="Pfam" id="PF05063">
    <property type="entry name" value="MT-A70"/>
    <property type="match status" value="1"/>
</dbReference>
<accession>A0A4P9Y9J6</accession>
<dbReference type="PANTHER" id="PTHR12829">
    <property type="entry name" value="N6-ADENOSINE-METHYLTRANSFERASE"/>
    <property type="match status" value="1"/>
</dbReference>
<dbReference type="GO" id="GO:0008168">
    <property type="term" value="F:methyltransferase activity"/>
    <property type="evidence" value="ECO:0007669"/>
    <property type="project" value="TreeGrafter"/>
</dbReference>